<dbReference type="AlphaFoldDB" id="A0A3L7A8B7"/>
<proteinExistence type="predicted"/>
<comment type="caution">
    <text evidence="2">The sequence shown here is derived from an EMBL/GenBank/DDBJ whole genome shotgun (WGS) entry which is preliminary data.</text>
</comment>
<reference evidence="2 3" key="1">
    <citation type="submission" date="2018-10" db="EMBL/GenBank/DDBJ databases">
        <authorList>
            <person name="Li J."/>
        </authorList>
    </citation>
    <scope>NUCLEOTIDE SEQUENCE [LARGE SCALE GENOMIC DNA]</scope>
    <source>
        <strain evidence="2 3">IF 016277</strain>
    </source>
</reference>
<keyword evidence="3" id="KW-1185">Reference proteome</keyword>
<keyword evidence="1" id="KW-0812">Transmembrane</keyword>
<evidence type="ECO:0000256" key="1">
    <source>
        <dbReference type="SAM" id="Phobius"/>
    </source>
</evidence>
<feature type="transmembrane region" description="Helical" evidence="1">
    <location>
        <begin position="30"/>
        <end position="50"/>
    </location>
</feature>
<evidence type="ECO:0000313" key="2">
    <source>
        <dbReference type="EMBL" id="RLP76583.1"/>
    </source>
</evidence>
<dbReference type="EMBL" id="RCUX01000004">
    <property type="protein sequence ID" value="RLP76583.1"/>
    <property type="molecule type" value="Genomic_DNA"/>
</dbReference>
<dbReference type="Proteomes" id="UP000272503">
    <property type="component" value="Unassembled WGS sequence"/>
</dbReference>
<accession>A0A3L7A8B7</accession>
<name>A0A3L7A8B7_9MICO</name>
<keyword evidence="1" id="KW-0472">Membrane</keyword>
<keyword evidence="1" id="KW-1133">Transmembrane helix</keyword>
<protein>
    <submittedName>
        <fullName evidence="2">Uncharacterized protein</fullName>
    </submittedName>
</protein>
<organism evidence="2 3">
    <name type="scientific">Mycetocola tolaasinivorans</name>
    <dbReference type="NCBI Taxonomy" id="76635"/>
    <lineage>
        <taxon>Bacteria</taxon>
        <taxon>Bacillati</taxon>
        <taxon>Actinomycetota</taxon>
        <taxon>Actinomycetes</taxon>
        <taxon>Micrococcales</taxon>
        <taxon>Microbacteriaceae</taxon>
        <taxon>Mycetocola</taxon>
    </lineage>
</organism>
<gene>
    <name evidence="2" type="ORF">D9V32_06985</name>
</gene>
<sequence length="69" mass="7213">MFMAVVPDTFHAPSGNDFAGMAGWITGESASMMLCVGAVLLLGMSLSVIFGRRPSRKVNSGVVAPQNRA</sequence>
<evidence type="ECO:0000313" key="3">
    <source>
        <dbReference type="Proteomes" id="UP000272503"/>
    </source>
</evidence>